<comment type="catalytic activity">
    <reaction evidence="8">
        <text>L-threonyl-[protein] + ATP = O-phospho-L-threonyl-[protein] + ADP + H(+)</text>
        <dbReference type="Rhea" id="RHEA:46608"/>
        <dbReference type="Rhea" id="RHEA-COMP:11060"/>
        <dbReference type="Rhea" id="RHEA-COMP:11605"/>
        <dbReference type="ChEBI" id="CHEBI:15378"/>
        <dbReference type="ChEBI" id="CHEBI:30013"/>
        <dbReference type="ChEBI" id="CHEBI:30616"/>
        <dbReference type="ChEBI" id="CHEBI:61977"/>
        <dbReference type="ChEBI" id="CHEBI:456216"/>
        <dbReference type="EC" id="2.7.11.25"/>
    </reaction>
</comment>
<feature type="binding site" evidence="10">
    <location>
        <position position="425"/>
    </location>
    <ligand>
        <name>ATP</name>
        <dbReference type="ChEBI" id="CHEBI:30616"/>
    </ligand>
</feature>
<reference evidence="13" key="2">
    <citation type="submission" date="2023-05" db="EMBL/GenBank/DDBJ databases">
        <authorList>
            <person name="Schelkunov M.I."/>
        </authorList>
    </citation>
    <scope>NUCLEOTIDE SEQUENCE</scope>
    <source>
        <strain evidence="13">Hsosn_3</strain>
        <tissue evidence="13">Leaf</tissue>
    </source>
</reference>
<dbReference type="EMBL" id="JAUIZM010000011">
    <property type="protein sequence ID" value="KAK1354034.1"/>
    <property type="molecule type" value="Genomic_DNA"/>
</dbReference>
<accession>A0AAD8LZG3</accession>
<dbReference type="GO" id="GO:0005524">
    <property type="term" value="F:ATP binding"/>
    <property type="evidence" value="ECO:0007669"/>
    <property type="project" value="UniProtKB-UniRule"/>
</dbReference>
<evidence type="ECO:0000313" key="13">
    <source>
        <dbReference type="EMBL" id="KAK1354034.1"/>
    </source>
</evidence>
<feature type="compositionally biased region" description="Low complexity" evidence="11">
    <location>
        <begin position="346"/>
        <end position="359"/>
    </location>
</feature>
<dbReference type="InterPro" id="IPR000719">
    <property type="entry name" value="Prot_kinase_dom"/>
</dbReference>
<keyword evidence="5 10" id="KW-0547">Nucleotide-binding</keyword>
<evidence type="ECO:0000259" key="12">
    <source>
        <dbReference type="PROSITE" id="PS50011"/>
    </source>
</evidence>
<name>A0AAD8LZG3_9APIA</name>
<keyword evidence="6 13" id="KW-0418">Kinase</keyword>
<dbReference type="PRINTS" id="PR00109">
    <property type="entry name" value="TYRKINASE"/>
</dbReference>
<protein>
    <recommendedName>
        <fullName evidence="2">mitogen-activated protein kinase kinase kinase</fullName>
        <ecNumber evidence="2">2.7.11.25</ecNumber>
    </recommendedName>
</protein>
<feature type="region of interest" description="Disordered" evidence="11">
    <location>
        <begin position="69"/>
        <end position="97"/>
    </location>
</feature>
<comment type="caution">
    <text evidence="13">The sequence shown here is derived from an EMBL/GenBank/DDBJ whole genome shotgun (WGS) entry which is preliminary data.</text>
</comment>
<evidence type="ECO:0000256" key="2">
    <source>
        <dbReference type="ARBA" id="ARBA00012406"/>
    </source>
</evidence>
<comment type="similarity">
    <text evidence="1">Belongs to the protein kinase superfamily. STE Ser/Thr protein kinase family. MAP kinase kinase kinase subfamily.</text>
</comment>
<proteinExistence type="inferred from homology"/>
<evidence type="ECO:0000256" key="10">
    <source>
        <dbReference type="PROSITE-ProRule" id="PRU10141"/>
    </source>
</evidence>
<dbReference type="PANTHER" id="PTHR48016:SF29">
    <property type="entry name" value="MITOGEN-ACTIVATED PROTEIN KINASE KINASE KINASE 1-RELATED"/>
    <property type="match status" value="1"/>
</dbReference>
<dbReference type="InterPro" id="IPR008271">
    <property type="entry name" value="Ser/Thr_kinase_AS"/>
</dbReference>
<dbReference type="PANTHER" id="PTHR48016">
    <property type="entry name" value="MAP KINASE KINASE KINASE SSK2-RELATED-RELATED"/>
    <property type="match status" value="1"/>
</dbReference>
<dbReference type="Gene3D" id="1.10.510.10">
    <property type="entry name" value="Transferase(Phosphotransferase) domain 1"/>
    <property type="match status" value="1"/>
</dbReference>
<evidence type="ECO:0000256" key="9">
    <source>
        <dbReference type="ARBA" id="ARBA00048329"/>
    </source>
</evidence>
<evidence type="ECO:0000256" key="8">
    <source>
        <dbReference type="ARBA" id="ARBA00047559"/>
    </source>
</evidence>
<dbReference type="InterPro" id="IPR050538">
    <property type="entry name" value="MAP_kinase_kinase_kinase"/>
</dbReference>
<dbReference type="SMART" id="SM00220">
    <property type="entry name" value="S_TKc"/>
    <property type="match status" value="1"/>
</dbReference>
<dbReference type="PROSITE" id="PS50011">
    <property type="entry name" value="PROTEIN_KINASE_DOM"/>
    <property type="match status" value="1"/>
</dbReference>
<keyword evidence="3" id="KW-0723">Serine/threonine-protein kinase</keyword>
<dbReference type="AlphaFoldDB" id="A0AAD8LZG3"/>
<gene>
    <name evidence="13" type="ORF">POM88_047290</name>
</gene>
<organism evidence="13 14">
    <name type="scientific">Heracleum sosnowskyi</name>
    <dbReference type="NCBI Taxonomy" id="360622"/>
    <lineage>
        <taxon>Eukaryota</taxon>
        <taxon>Viridiplantae</taxon>
        <taxon>Streptophyta</taxon>
        <taxon>Embryophyta</taxon>
        <taxon>Tracheophyta</taxon>
        <taxon>Spermatophyta</taxon>
        <taxon>Magnoliopsida</taxon>
        <taxon>eudicotyledons</taxon>
        <taxon>Gunneridae</taxon>
        <taxon>Pentapetalae</taxon>
        <taxon>asterids</taxon>
        <taxon>campanulids</taxon>
        <taxon>Apiales</taxon>
        <taxon>Apiaceae</taxon>
        <taxon>Apioideae</taxon>
        <taxon>apioid superclade</taxon>
        <taxon>Tordylieae</taxon>
        <taxon>Tordyliinae</taxon>
        <taxon>Heracleum</taxon>
    </lineage>
</organism>
<evidence type="ECO:0000313" key="14">
    <source>
        <dbReference type="Proteomes" id="UP001237642"/>
    </source>
</evidence>
<dbReference type="Pfam" id="PF00069">
    <property type="entry name" value="Pkinase"/>
    <property type="match status" value="1"/>
</dbReference>
<feature type="domain" description="Protein kinase" evidence="12">
    <location>
        <begin position="397"/>
        <end position="645"/>
    </location>
</feature>
<feature type="region of interest" description="Disordered" evidence="11">
    <location>
        <begin position="340"/>
        <end position="382"/>
    </location>
</feature>
<dbReference type="Gene3D" id="3.30.200.20">
    <property type="entry name" value="Phosphorylase Kinase, domain 1"/>
    <property type="match status" value="1"/>
</dbReference>
<dbReference type="InterPro" id="IPR017441">
    <property type="entry name" value="Protein_kinase_ATP_BS"/>
</dbReference>
<sequence length="650" mass="71279">MSGLLKLLNHSCKHKYKLKRSTKRGSKLRRLNAQKSIDYTPPEIDKTSFRRLITLVMGLCSSSSSKHKYKLKSSTKGGPKLQRLHSPKGIDYTPPEIDKTSFRINGTEGELYDIIQSLGLSGPDDLGISLRDWEARKMHLGCLCGSSEVKSFSFACFGSRASPNVDSSSQNAGISSNVDHGDHKNDEIQHVNGIKRCLSDASPASEVKSLDLDCCGSRVGPDVDSSSQNVEISSNVDDDDHHVHEIKRCLSDASPASKVESLDLDCCGSRVGPNVDSSCQNVRLGSNVGDGDNDQDEIHHDHGIKGVRPPFLIPLTDTRKYSVAVYALGLHGENECVETSDSCSLTTTNDDGDSSSTTNEKLSPDIRTRSIDGSTIGNEPPSYISPNGKVRRIVYSWTKGALLGRGSYGSVYEGITDGGFFLAVKEVSLLDQGVQGKQSIYQEISLLSKFEHENIVQYYGTCRDESTLYIFLELASKGSLLNLYHQYKLGDAPVSAYTRQILLGLKYLHDQNVVHRDIKCANILVDTNGIVKLADFGLAKSTNLKEMQSCKGTAFWMAPEVIRKRGYGLPADIWSLGCTVLEMLTSQLPYHPLECMQAVYRIGNSIPPDVPASISKVARDFILQCLQIDPSSRPTAAQLLDHPFVKGRHL</sequence>
<keyword evidence="14" id="KW-1185">Reference proteome</keyword>
<dbReference type="GO" id="GO:0004709">
    <property type="term" value="F:MAP kinase kinase kinase activity"/>
    <property type="evidence" value="ECO:0007669"/>
    <property type="project" value="UniProtKB-EC"/>
</dbReference>
<dbReference type="SUPFAM" id="SSF56112">
    <property type="entry name" value="Protein kinase-like (PK-like)"/>
    <property type="match status" value="1"/>
</dbReference>
<dbReference type="GO" id="GO:0005737">
    <property type="term" value="C:cytoplasm"/>
    <property type="evidence" value="ECO:0007669"/>
    <property type="project" value="TreeGrafter"/>
</dbReference>
<dbReference type="EC" id="2.7.11.25" evidence="2"/>
<comment type="catalytic activity">
    <reaction evidence="9">
        <text>L-seryl-[protein] + ATP = O-phospho-L-seryl-[protein] + ADP + H(+)</text>
        <dbReference type="Rhea" id="RHEA:17989"/>
        <dbReference type="Rhea" id="RHEA-COMP:9863"/>
        <dbReference type="Rhea" id="RHEA-COMP:11604"/>
        <dbReference type="ChEBI" id="CHEBI:15378"/>
        <dbReference type="ChEBI" id="CHEBI:29999"/>
        <dbReference type="ChEBI" id="CHEBI:30616"/>
        <dbReference type="ChEBI" id="CHEBI:83421"/>
        <dbReference type="ChEBI" id="CHEBI:456216"/>
        <dbReference type="EC" id="2.7.11.25"/>
    </reaction>
</comment>
<dbReference type="InterPro" id="IPR001245">
    <property type="entry name" value="Ser-Thr/Tyr_kinase_cat_dom"/>
</dbReference>
<keyword evidence="7 10" id="KW-0067">ATP-binding</keyword>
<evidence type="ECO:0000256" key="11">
    <source>
        <dbReference type="SAM" id="MobiDB-lite"/>
    </source>
</evidence>
<evidence type="ECO:0000256" key="6">
    <source>
        <dbReference type="ARBA" id="ARBA00022777"/>
    </source>
</evidence>
<dbReference type="FunFam" id="1.10.510.10:FF:000359">
    <property type="entry name" value="Mitogen-activated protein kinase 1, putative, expressed"/>
    <property type="match status" value="1"/>
</dbReference>
<evidence type="ECO:0000256" key="3">
    <source>
        <dbReference type="ARBA" id="ARBA00022527"/>
    </source>
</evidence>
<reference evidence="13" key="1">
    <citation type="submission" date="2023-02" db="EMBL/GenBank/DDBJ databases">
        <title>Genome of toxic invasive species Heracleum sosnowskyi carries increased number of genes despite the absence of recent whole-genome duplications.</title>
        <authorList>
            <person name="Schelkunov M."/>
            <person name="Shtratnikova V."/>
            <person name="Makarenko M."/>
            <person name="Klepikova A."/>
            <person name="Omelchenko D."/>
            <person name="Novikova G."/>
            <person name="Obukhova E."/>
            <person name="Bogdanov V."/>
            <person name="Penin A."/>
            <person name="Logacheva M."/>
        </authorList>
    </citation>
    <scope>NUCLEOTIDE SEQUENCE</scope>
    <source>
        <strain evidence="13">Hsosn_3</strain>
        <tissue evidence="13">Leaf</tissue>
    </source>
</reference>
<dbReference type="PROSITE" id="PS00108">
    <property type="entry name" value="PROTEIN_KINASE_ST"/>
    <property type="match status" value="1"/>
</dbReference>
<evidence type="ECO:0000256" key="1">
    <source>
        <dbReference type="ARBA" id="ARBA00006529"/>
    </source>
</evidence>
<evidence type="ECO:0000256" key="7">
    <source>
        <dbReference type="ARBA" id="ARBA00022840"/>
    </source>
</evidence>
<evidence type="ECO:0000256" key="5">
    <source>
        <dbReference type="ARBA" id="ARBA00022741"/>
    </source>
</evidence>
<keyword evidence="4" id="KW-0808">Transferase</keyword>
<dbReference type="InterPro" id="IPR011009">
    <property type="entry name" value="Kinase-like_dom_sf"/>
</dbReference>
<dbReference type="Proteomes" id="UP001237642">
    <property type="component" value="Unassembled WGS sequence"/>
</dbReference>
<dbReference type="PROSITE" id="PS00107">
    <property type="entry name" value="PROTEIN_KINASE_ATP"/>
    <property type="match status" value="1"/>
</dbReference>
<evidence type="ECO:0000256" key="4">
    <source>
        <dbReference type="ARBA" id="ARBA00022679"/>
    </source>
</evidence>
<dbReference type="GO" id="GO:1902065">
    <property type="term" value="P:response to L-glutamate"/>
    <property type="evidence" value="ECO:0007669"/>
    <property type="project" value="UniProtKB-ARBA"/>
</dbReference>